<evidence type="ECO:0000313" key="1">
    <source>
        <dbReference type="EMBL" id="KAJ9124548.1"/>
    </source>
</evidence>
<dbReference type="Proteomes" id="UP001234202">
    <property type="component" value="Unassembled WGS sequence"/>
</dbReference>
<name>A0ACC2XLP6_9TREE</name>
<reference evidence="1" key="1">
    <citation type="submission" date="2023-04" db="EMBL/GenBank/DDBJ databases">
        <title>Draft Genome sequencing of Naganishia species isolated from polar environments using Oxford Nanopore Technology.</title>
        <authorList>
            <person name="Leo P."/>
            <person name="Venkateswaran K."/>
        </authorList>
    </citation>
    <scope>NUCLEOTIDE SEQUENCE</scope>
    <source>
        <strain evidence="1">DBVPG 5303</strain>
    </source>
</reference>
<accession>A0ACC2XLP6</accession>
<evidence type="ECO:0000313" key="2">
    <source>
        <dbReference type="Proteomes" id="UP001234202"/>
    </source>
</evidence>
<proteinExistence type="predicted"/>
<gene>
    <name evidence="1" type="ORF">QFC24_003340</name>
</gene>
<dbReference type="EMBL" id="JASBWV010000010">
    <property type="protein sequence ID" value="KAJ9124548.1"/>
    <property type="molecule type" value="Genomic_DNA"/>
</dbReference>
<comment type="caution">
    <text evidence="1">The sequence shown here is derived from an EMBL/GenBank/DDBJ whole genome shotgun (WGS) entry which is preliminary data.</text>
</comment>
<organism evidence="1 2">
    <name type="scientific">Naganishia onofrii</name>
    <dbReference type="NCBI Taxonomy" id="1851511"/>
    <lineage>
        <taxon>Eukaryota</taxon>
        <taxon>Fungi</taxon>
        <taxon>Dikarya</taxon>
        <taxon>Basidiomycota</taxon>
        <taxon>Agaricomycotina</taxon>
        <taxon>Tremellomycetes</taxon>
        <taxon>Filobasidiales</taxon>
        <taxon>Filobasidiaceae</taxon>
        <taxon>Naganishia</taxon>
    </lineage>
</organism>
<protein>
    <submittedName>
        <fullName evidence="1">Uncharacterized protein</fullName>
    </submittedName>
</protein>
<keyword evidence="2" id="KW-1185">Reference proteome</keyword>
<sequence>MSSSIRLQLLANHLPSLSHQSGNILLLLPILVFLSLYLYNAHLAGPIKTKQGYEQVVWPGQFGFPQWYGDPRGRELVPWVDETQEEGRQPVRLLGILPSRFSQHEQAVFLHHLADLGASVGLDVTSKTRDELQGDKQCWDWVWTFGVDALGQSHVWPEGCNPLVINEPDLKAEGVDLAAETTSNVRHFLSTTQTTTNPIFQNGQITLLTQAQTSHIRKVLKNLYADSHQHTNNPPPLLGADSVGLVHQSMPSADPYTFFPEKTVTGWKRKRVTLFVREKEQRRLTAQLGRREILRDYLPSGWSVFFETDPLRPARRWYSPLRWQPFQPLNDWPAVISQSKKYDSLLARTMRESGVCVFFDEWEEGIVSYRMVQAMLSGCVVATVTPSSYNIATRSNGTEPISKFIIPLDPLKSSFMTPRRHADTTDDKDYVRNEFLPLLGQISGIISAYTSSSHTEAAAGGGTLDEKALWAFMYARERYTTRAKAREVRRVVEAYQGGGRGLELPGGYQDVY</sequence>